<dbReference type="PROSITE" id="PS50132">
    <property type="entry name" value="RGS"/>
    <property type="match status" value="1"/>
</dbReference>
<feature type="region of interest" description="Disordered" evidence="1">
    <location>
        <begin position="166"/>
        <end position="241"/>
    </location>
</feature>
<dbReference type="AlphaFoldDB" id="A0A6A5BLM4"/>
<feature type="transmembrane region" description="Helical" evidence="2">
    <location>
        <begin position="112"/>
        <end position="134"/>
    </location>
</feature>
<feature type="transmembrane region" description="Helical" evidence="2">
    <location>
        <begin position="414"/>
        <end position="436"/>
    </location>
</feature>
<evidence type="ECO:0000256" key="1">
    <source>
        <dbReference type="SAM" id="MobiDB-lite"/>
    </source>
</evidence>
<proteinExistence type="predicted"/>
<keyword evidence="2" id="KW-1133">Transmembrane helix</keyword>
<feature type="region of interest" description="Disordered" evidence="1">
    <location>
        <begin position="348"/>
        <end position="369"/>
    </location>
</feature>
<dbReference type="InterPro" id="IPR036305">
    <property type="entry name" value="RGS_sf"/>
</dbReference>
<protein>
    <recommendedName>
        <fullName evidence="3">RGS domain-containing protein</fullName>
    </recommendedName>
</protein>
<feature type="region of interest" description="Disordered" evidence="1">
    <location>
        <begin position="722"/>
        <end position="751"/>
    </location>
</feature>
<feature type="transmembrane region" description="Helical" evidence="2">
    <location>
        <begin position="76"/>
        <end position="100"/>
    </location>
</feature>
<feature type="compositionally biased region" description="Polar residues" evidence="1">
    <location>
        <begin position="215"/>
        <end position="241"/>
    </location>
</feature>
<feature type="compositionally biased region" description="Low complexity" evidence="1">
    <location>
        <begin position="359"/>
        <end position="369"/>
    </location>
</feature>
<evidence type="ECO:0000313" key="5">
    <source>
        <dbReference type="Proteomes" id="UP000444721"/>
    </source>
</evidence>
<evidence type="ECO:0000256" key="2">
    <source>
        <dbReference type="SAM" id="Phobius"/>
    </source>
</evidence>
<dbReference type="EMBL" id="VFQX01000043">
    <property type="protein sequence ID" value="KAF0975752.1"/>
    <property type="molecule type" value="Genomic_DNA"/>
</dbReference>
<dbReference type="Proteomes" id="UP000444721">
    <property type="component" value="Unassembled WGS sequence"/>
</dbReference>
<name>A0A6A5BLM4_NAEFO</name>
<dbReference type="RefSeq" id="XP_044560465.1">
    <property type="nucleotide sequence ID" value="XM_044708564.1"/>
</dbReference>
<dbReference type="OrthoDB" id="196547at2759"/>
<feature type="compositionally biased region" description="Low complexity" evidence="1">
    <location>
        <begin position="174"/>
        <end position="203"/>
    </location>
</feature>
<feature type="domain" description="RGS" evidence="3">
    <location>
        <begin position="591"/>
        <end position="683"/>
    </location>
</feature>
<feature type="transmembrane region" description="Helical" evidence="2">
    <location>
        <begin position="475"/>
        <end position="497"/>
    </location>
</feature>
<keyword evidence="5" id="KW-1185">Reference proteome</keyword>
<feature type="transmembrane region" description="Helical" evidence="2">
    <location>
        <begin position="546"/>
        <end position="567"/>
    </location>
</feature>
<dbReference type="OMA" id="YMIVELI"/>
<sequence length="751" mass="85243">MSDNSTNSTLCHPLLFQLGKFSVEAMDPSVSFGICPDTILTPITSATILLIHLILLGVSGLALFKTRKNGYITSRSPVYLCLVMIGSFIFVFTSCLRFMISRKIYPCTLHTLNMFELPYVVLLPTIFKGIRVFFKYRIALETKNMLTMYDLEKSFHQQQQQRHLPPILSKRHSTQSTTNTLAINTTTQRKTDLSSSTYSSKSSAAPRAFSPLKHSYNNGFNNSRTAHQQESSSTIEYGGEPSSSFNHALGEKCTEQPQQTQQPHYDIIPNVQFELFDLHQLRMDTAALSSPAEDLNLSRCVPSLHAATSPKSLHMTSPTVDAMMSTTTSRQSQFDAIIMAEYRLEDENNINNDEDDVRNTSTTNTDAESTTTAAAADTLAIFNESNDDGLSDYPLTESSFRVLRMYRFIVSYKCVVFVYIILFFLHLILWIVLGAIDYAVAPSYVVNGISERLLTIEVAMFDFTRGCIISNNATYVMAALIVAYYIVELIVIVMTFFAEKDTWFMKTETILVFLVQVVLGIIYMVVSNLQIVKYLTDYFFSYANIPVIYSILEVFVTVTLPCVYAIASDYRKEKEKQRQLQLNESIQNTSVVELFLRNKKTFNILLDYARKSYCCESVLAWKDIQKFKKSKRKQRQKIGKYILKTYLDEDSPVQLNLPSNLVDMIPEWDAQLKLSKPEKKMFDLLQLHCVLDITDVFERLKASDKKVRDIIESWQNVNTQQNQLSMSSSTTGVKGATANINNSSTSENLLI</sequence>
<dbReference type="Pfam" id="PF00615">
    <property type="entry name" value="RGS"/>
    <property type="match status" value="1"/>
</dbReference>
<dbReference type="VEuPathDB" id="AmoebaDB:NfTy_051450"/>
<organism evidence="4 5">
    <name type="scientific">Naegleria fowleri</name>
    <name type="common">Brain eating amoeba</name>
    <dbReference type="NCBI Taxonomy" id="5763"/>
    <lineage>
        <taxon>Eukaryota</taxon>
        <taxon>Discoba</taxon>
        <taxon>Heterolobosea</taxon>
        <taxon>Tetramitia</taxon>
        <taxon>Eutetramitia</taxon>
        <taxon>Vahlkampfiidae</taxon>
        <taxon>Naegleria</taxon>
    </lineage>
</organism>
<dbReference type="GeneID" id="68112297"/>
<dbReference type="Gene3D" id="1.10.167.10">
    <property type="entry name" value="Regulator of G-protein Signalling 4, domain 2"/>
    <property type="match status" value="1"/>
</dbReference>
<evidence type="ECO:0000313" key="4">
    <source>
        <dbReference type="EMBL" id="KAF0975752.1"/>
    </source>
</evidence>
<feature type="transmembrane region" description="Helical" evidence="2">
    <location>
        <begin position="39"/>
        <end position="64"/>
    </location>
</feature>
<accession>A0A6A5BLM4</accession>
<keyword evidence="2" id="KW-0472">Membrane</keyword>
<keyword evidence="2" id="KW-0812">Transmembrane</keyword>
<evidence type="ECO:0000259" key="3">
    <source>
        <dbReference type="PROSITE" id="PS50132"/>
    </source>
</evidence>
<feature type="transmembrane region" description="Helical" evidence="2">
    <location>
        <begin position="509"/>
        <end position="526"/>
    </location>
</feature>
<comment type="caution">
    <text evidence="4">The sequence shown here is derived from an EMBL/GenBank/DDBJ whole genome shotgun (WGS) entry which is preliminary data.</text>
</comment>
<gene>
    <name evidence="4" type="ORF">FDP41_005079</name>
</gene>
<reference evidence="4 5" key="1">
    <citation type="journal article" date="2019" name="Sci. Rep.">
        <title>Nanopore sequencing improves the draft genome of the human pathogenic amoeba Naegleria fowleri.</title>
        <authorList>
            <person name="Liechti N."/>
            <person name="Schurch N."/>
            <person name="Bruggmann R."/>
            <person name="Wittwer M."/>
        </authorList>
    </citation>
    <scope>NUCLEOTIDE SEQUENCE [LARGE SCALE GENOMIC DNA]</scope>
    <source>
        <strain evidence="4 5">ATCC 30894</strain>
    </source>
</reference>
<dbReference type="VEuPathDB" id="AmoebaDB:NF0058680"/>
<dbReference type="SUPFAM" id="SSF48097">
    <property type="entry name" value="Regulator of G-protein signaling, RGS"/>
    <property type="match status" value="1"/>
</dbReference>
<dbReference type="InterPro" id="IPR044926">
    <property type="entry name" value="RGS_subdomain_2"/>
</dbReference>
<dbReference type="InterPro" id="IPR016137">
    <property type="entry name" value="RGS"/>
</dbReference>
<dbReference type="VEuPathDB" id="AmoebaDB:FDP41_005079"/>